<accession>A0ABX1R1J8</accession>
<dbReference type="PANTHER" id="PTHR30471">
    <property type="entry name" value="DNA REPAIR PROTEIN RADC"/>
    <property type="match status" value="1"/>
</dbReference>
<protein>
    <submittedName>
        <fullName evidence="8">DNA repair protein RadC</fullName>
    </submittedName>
</protein>
<dbReference type="PANTHER" id="PTHR30471:SF3">
    <property type="entry name" value="UPF0758 PROTEIN YEES-RELATED"/>
    <property type="match status" value="1"/>
</dbReference>
<evidence type="ECO:0000259" key="7">
    <source>
        <dbReference type="PROSITE" id="PS50249"/>
    </source>
</evidence>
<keyword evidence="9" id="KW-1185">Reference proteome</keyword>
<dbReference type="InterPro" id="IPR046778">
    <property type="entry name" value="UPF0758_N"/>
</dbReference>
<keyword evidence="3" id="KW-0378">Hydrolase</keyword>
<dbReference type="Pfam" id="PF20582">
    <property type="entry name" value="UPF0758_N"/>
    <property type="match status" value="1"/>
</dbReference>
<dbReference type="Gene3D" id="3.40.140.10">
    <property type="entry name" value="Cytidine Deaminase, domain 2"/>
    <property type="match status" value="1"/>
</dbReference>
<evidence type="ECO:0000256" key="3">
    <source>
        <dbReference type="ARBA" id="ARBA00022801"/>
    </source>
</evidence>
<dbReference type="PROSITE" id="PS01302">
    <property type="entry name" value="UPF0758"/>
    <property type="match status" value="1"/>
</dbReference>
<dbReference type="CDD" id="cd08071">
    <property type="entry name" value="MPN_DUF2466"/>
    <property type="match status" value="1"/>
</dbReference>
<gene>
    <name evidence="8" type="primary">radC</name>
    <name evidence="8" type="ORF">HCJ96_07225</name>
</gene>
<name>A0ABX1R1J8_9ALTE</name>
<dbReference type="InterPro" id="IPR025657">
    <property type="entry name" value="RadC_JAB"/>
</dbReference>
<comment type="caution">
    <text evidence="8">The sequence shown here is derived from an EMBL/GenBank/DDBJ whole genome shotgun (WGS) entry which is preliminary data.</text>
</comment>
<evidence type="ECO:0000256" key="6">
    <source>
        <dbReference type="RuleBase" id="RU003797"/>
    </source>
</evidence>
<dbReference type="InterPro" id="IPR037518">
    <property type="entry name" value="MPN"/>
</dbReference>
<keyword evidence="2" id="KW-0479">Metal-binding</keyword>
<reference evidence="8 9" key="1">
    <citation type="submission" date="2020-03" db="EMBL/GenBank/DDBJ databases">
        <title>Alteromonas ponticola sp. nov., isolated from seawater.</title>
        <authorList>
            <person name="Yoon J.-H."/>
            <person name="Kim Y.-O."/>
        </authorList>
    </citation>
    <scope>NUCLEOTIDE SEQUENCE [LARGE SCALE GENOMIC DNA]</scope>
    <source>
        <strain evidence="8 9">MYP5</strain>
    </source>
</reference>
<dbReference type="SUPFAM" id="SSF47781">
    <property type="entry name" value="RuvA domain 2-like"/>
    <property type="match status" value="1"/>
</dbReference>
<evidence type="ECO:0000313" key="8">
    <source>
        <dbReference type="EMBL" id="NMH59801.1"/>
    </source>
</evidence>
<dbReference type="InterPro" id="IPR001405">
    <property type="entry name" value="UPF0758"/>
</dbReference>
<evidence type="ECO:0000256" key="5">
    <source>
        <dbReference type="ARBA" id="ARBA00023049"/>
    </source>
</evidence>
<dbReference type="Pfam" id="PF04002">
    <property type="entry name" value="RadC"/>
    <property type="match status" value="1"/>
</dbReference>
<organism evidence="8 9">
    <name type="scientific">Alteromonas ponticola</name>
    <dbReference type="NCBI Taxonomy" id="2720613"/>
    <lineage>
        <taxon>Bacteria</taxon>
        <taxon>Pseudomonadati</taxon>
        <taxon>Pseudomonadota</taxon>
        <taxon>Gammaproteobacteria</taxon>
        <taxon>Alteromonadales</taxon>
        <taxon>Alteromonadaceae</taxon>
        <taxon>Alteromonas/Salinimonas group</taxon>
        <taxon>Alteromonas</taxon>
    </lineage>
</organism>
<keyword evidence="4" id="KW-0862">Zinc</keyword>
<dbReference type="SUPFAM" id="SSF102712">
    <property type="entry name" value="JAB1/MPN domain"/>
    <property type="match status" value="1"/>
</dbReference>
<dbReference type="Gene3D" id="1.10.150.20">
    <property type="entry name" value="5' to 3' exonuclease, C-terminal subdomain"/>
    <property type="match status" value="1"/>
</dbReference>
<dbReference type="EMBL" id="JAATNW010000004">
    <property type="protein sequence ID" value="NMH59801.1"/>
    <property type="molecule type" value="Genomic_DNA"/>
</dbReference>
<comment type="similarity">
    <text evidence="6">Belongs to the UPF0758 family.</text>
</comment>
<feature type="domain" description="MPN" evidence="7">
    <location>
        <begin position="102"/>
        <end position="224"/>
    </location>
</feature>
<sequence length="224" mass="24639">MSIQHWPLMERPREKLLNLGVETLSDAELLAIMIGKGLNGKCAVTVARELLSKFGSIRGVMTASKSQVCAIAGVGEVKFCLLKAAVELVTRQLGEPLKVRESFNHAEHVKRYLLAKLKDQQSEQFGLLLLDSQHQMLAYKVMFKGTINSAAVYPREIVKQVIEDNAAAVILVHNHPSGIAEPSDADVRITRQIKSALELIDVAVLDHIIVADIHTTSFAQRGII</sequence>
<dbReference type="InterPro" id="IPR020891">
    <property type="entry name" value="UPF0758_CS"/>
</dbReference>
<dbReference type="InterPro" id="IPR010994">
    <property type="entry name" value="RuvA_2-like"/>
</dbReference>
<dbReference type="Proteomes" id="UP000709336">
    <property type="component" value="Unassembled WGS sequence"/>
</dbReference>
<keyword evidence="5" id="KW-0482">Metalloprotease</keyword>
<evidence type="ECO:0000256" key="1">
    <source>
        <dbReference type="ARBA" id="ARBA00022670"/>
    </source>
</evidence>
<dbReference type="RefSeq" id="WP_169210381.1">
    <property type="nucleotide sequence ID" value="NZ_JAATNW010000004.1"/>
</dbReference>
<dbReference type="NCBIfam" id="NF000642">
    <property type="entry name" value="PRK00024.1"/>
    <property type="match status" value="1"/>
</dbReference>
<dbReference type="NCBIfam" id="TIGR00608">
    <property type="entry name" value="radc"/>
    <property type="match status" value="1"/>
</dbReference>
<evidence type="ECO:0000256" key="2">
    <source>
        <dbReference type="ARBA" id="ARBA00022723"/>
    </source>
</evidence>
<evidence type="ECO:0000313" key="9">
    <source>
        <dbReference type="Proteomes" id="UP000709336"/>
    </source>
</evidence>
<evidence type="ECO:0000256" key="4">
    <source>
        <dbReference type="ARBA" id="ARBA00022833"/>
    </source>
</evidence>
<dbReference type="PROSITE" id="PS50249">
    <property type="entry name" value="MPN"/>
    <property type="match status" value="1"/>
</dbReference>
<proteinExistence type="inferred from homology"/>
<keyword evidence="1" id="KW-0645">Protease</keyword>